<dbReference type="RefSeq" id="WP_094279721.1">
    <property type="nucleotide sequence ID" value="NZ_JBLWZI010000023.1"/>
</dbReference>
<evidence type="ECO:0000256" key="3">
    <source>
        <dbReference type="ARBA" id="ARBA00022737"/>
    </source>
</evidence>
<feature type="domain" description="4Fe-4S ferredoxin-type" evidence="7">
    <location>
        <begin position="66"/>
        <end position="89"/>
    </location>
</feature>
<dbReference type="Proteomes" id="UP000243640">
    <property type="component" value="Unassembled WGS sequence"/>
</dbReference>
<dbReference type="InterPro" id="IPR009051">
    <property type="entry name" value="Helical_ferredxn"/>
</dbReference>
<feature type="domain" description="4Fe-4S ferredoxin-type" evidence="7">
    <location>
        <begin position="11"/>
        <end position="46"/>
    </location>
</feature>
<evidence type="ECO:0000313" key="11">
    <source>
        <dbReference type="Proteomes" id="UP000295058"/>
    </source>
</evidence>
<evidence type="ECO:0000313" key="9">
    <source>
        <dbReference type="EMBL" id="TDW54376.1"/>
    </source>
</evidence>
<evidence type="ECO:0000313" key="8">
    <source>
        <dbReference type="EMBL" id="OYD21152.1"/>
    </source>
</evidence>
<dbReference type="OrthoDB" id="9765258at2"/>
<dbReference type="PANTHER" id="PTHR32479">
    <property type="entry name" value="GLYCOLATE OXIDASE IRON-SULFUR SUBUNIT"/>
    <property type="match status" value="1"/>
</dbReference>
<evidence type="ECO:0000259" key="7">
    <source>
        <dbReference type="PROSITE" id="PS51379"/>
    </source>
</evidence>
<dbReference type="InterPro" id="IPR004017">
    <property type="entry name" value="Cys_rich_dom"/>
</dbReference>
<evidence type="ECO:0000256" key="1">
    <source>
        <dbReference type="ARBA" id="ARBA00022485"/>
    </source>
</evidence>
<evidence type="ECO:0000256" key="5">
    <source>
        <dbReference type="ARBA" id="ARBA00023014"/>
    </source>
</evidence>
<accession>A0A235C9L3</accession>
<protein>
    <recommendedName>
        <fullName evidence="6">Glycolate oxidase iron-sulfur subunit</fullName>
        <ecNumber evidence="6">1.1.99.14</ecNumber>
    </recommendedName>
</protein>
<comment type="cofactor">
    <cofactor evidence="6">
        <name>[4Fe-4S] cluster</name>
        <dbReference type="ChEBI" id="CHEBI:49883"/>
    </cofactor>
    <text evidence="6">Binds 2 [4Fe-4S] clusters.</text>
</comment>
<dbReference type="PROSITE" id="PS00198">
    <property type="entry name" value="4FE4S_FER_1"/>
    <property type="match status" value="1"/>
</dbReference>
<comment type="catalytic activity">
    <reaction evidence="6">
        <text>glycolate + A = glyoxylate + AH2</text>
        <dbReference type="Rhea" id="RHEA:21264"/>
        <dbReference type="ChEBI" id="CHEBI:13193"/>
        <dbReference type="ChEBI" id="CHEBI:17499"/>
        <dbReference type="ChEBI" id="CHEBI:29805"/>
        <dbReference type="ChEBI" id="CHEBI:36655"/>
        <dbReference type="EC" id="1.1.99.14"/>
    </reaction>
</comment>
<comment type="catalytic activity">
    <reaction evidence="6">
        <text>(R)-lactate + A = pyruvate + AH2</text>
        <dbReference type="Rhea" id="RHEA:15089"/>
        <dbReference type="ChEBI" id="CHEBI:13193"/>
        <dbReference type="ChEBI" id="CHEBI:15361"/>
        <dbReference type="ChEBI" id="CHEBI:16004"/>
        <dbReference type="ChEBI" id="CHEBI:17499"/>
    </reaction>
</comment>
<dbReference type="NCBIfam" id="NF008434">
    <property type="entry name" value="PRK11274.1"/>
    <property type="match status" value="1"/>
</dbReference>
<proteinExistence type="predicted"/>
<dbReference type="EMBL" id="SODO01000020">
    <property type="protein sequence ID" value="TDW54376.1"/>
    <property type="molecule type" value="Genomic_DNA"/>
</dbReference>
<dbReference type="PIRSF" id="PIRSF000139">
    <property type="entry name" value="Glc_ox_4Fe-4S"/>
    <property type="match status" value="1"/>
</dbReference>
<dbReference type="GO" id="GO:0019154">
    <property type="term" value="F:glycolate dehydrogenase activity"/>
    <property type="evidence" value="ECO:0007669"/>
    <property type="project" value="UniProtKB-EC"/>
</dbReference>
<dbReference type="GO" id="GO:0046872">
    <property type="term" value="F:metal ion binding"/>
    <property type="evidence" value="ECO:0007669"/>
    <property type="project" value="UniProtKB-UniRule"/>
</dbReference>
<dbReference type="Pfam" id="PF13183">
    <property type="entry name" value="Fer4_8"/>
    <property type="match status" value="1"/>
</dbReference>
<organism evidence="8 10">
    <name type="scientific">Oceanimonas baumannii</name>
    <dbReference type="NCBI Taxonomy" id="129578"/>
    <lineage>
        <taxon>Bacteria</taxon>
        <taxon>Pseudomonadati</taxon>
        <taxon>Pseudomonadota</taxon>
        <taxon>Gammaproteobacteria</taxon>
        <taxon>Aeromonadales</taxon>
        <taxon>Aeromonadaceae</taxon>
        <taxon>Oceanimonas</taxon>
    </lineage>
</organism>
<reference evidence="8 10" key="1">
    <citation type="submission" date="2017-08" db="EMBL/GenBank/DDBJ databases">
        <title>Draft Genome Sequence of the Marine Bacterium Oceanimonas baumannii ATCC 700832.</title>
        <authorList>
            <person name="Mcclelland W.D."/>
            <person name="Brennan M.A."/>
            <person name="Trachtenberg A.M."/>
            <person name="Maclea K.S."/>
        </authorList>
    </citation>
    <scope>NUCLEOTIDE SEQUENCE [LARGE SCALE GENOMIC DNA]</scope>
    <source>
        <strain evidence="8 10">ATCC 700832</strain>
    </source>
</reference>
<keyword evidence="5 6" id="KW-0411">Iron-sulfur</keyword>
<keyword evidence="3" id="KW-0677">Repeat</keyword>
<evidence type="ECO:0000256" key="2">
    <source>
        <dbReference type="ARBA" id="ARBA00022723"/>
    </source>
</evidence>
<dbReference type="EC" id="1.1.99.14" evidence="6"/>
<keyword evidence="6" id="KW-0813">Transport</keyword>
<sequence>MRTQINVKYLDHPEVQEAESILRSCVHCGFCTATCPTYQELGDERDGPRGRIYLIKQMLESGEVSDKSRHHLDRCLSCRSCETTCPSGVQYGRLAEIGRGMVEEELERPAGQQLVRWLLRKVLPYPSRFGPLLALGRFARPLLPAALAAKVPPAQPAGPWPEARHPRVMLALGGCAQAVATPDTNATAARVLDRLGVSLVQAPGAGCCGAVSYHLSAHEEGLGFMRRNIDAWWPYIEAGAESIVISASGCGAMVQEYGDKLRDDPVYADKAKRVSELAKDLSEVLDGEELSRLNLAGSGRKTAVHCPCTLQHALKLGGRVEDILRKAGVELTSVKDGHLCCGSAGTYSVLQPELSQSLLTNKLAALTADQPEQIVTANVGCQLHLASKAEVPVKHWIELLDPRN</sequence>
<evidence type="ECO:0000256" key="4">
    <source>
        <dbReference type="ARBA" id="ARBA00023004"/>
    </source>
</evidence>
<comment type="caution">
    <text evidence="8">The sequence shown here is derived from an EMBL/GenBank/DDBJ whole genome shotgun (WGS) entry which is preliminary data.</text>
</comment>
<gene>
    <name evidence="8" type="ORF">B6S09_17210</name>
    <name evidence="9" type="ORF">LY04_03457</name>
</gene>
<keyword evidence="1 6" id="KW-0004">4Fe-4S</keyword>
<keyword evidence="6" id="KW-0249">Electron transport</keyword>
<dbReference type="EMBL" id="NQJF01000019">
    <property type="protein sequence ID" value="OYD21152.1"/>
    <property type="molecule type" value="Genomic_DNA"/>
</dbReference>
<dbReference type="PANTHER" id="PTHR32479:SF17">
    <property type="entry name" value="GLYCOLATE OXIDASE IRON-SULFUR SUBUNIT"/>
    <property type="match status" value="1"/>
</dbReference>
<keyword evidence="2 6" id="KW-0479">Metal-binding</keyword>
<dbReference type="SUPFAM" id="SSF46548">
    <property type="entry name" value="alpha-helical ferredoxin"/>
    <property type="match status" value="1"/>
</dbReference>
<dbReference type="AlphaFoldDB" id="A0A235C9L3"/>
<dbReference type="InterPro" id="IPR017900">
    <property type="entry name" value="4Fe4S_Fe_S_CS"/>
</dbReference>
<dbReference type="Pfam" id="PF02754">
    <property type="entry name" value="CCG"/>
    <property type="match status" value="2"/>
</dbReference>
<dbReference type="InterPro" id="IPR017896">
    <property type="entry name" value="4Fe4S_Fe-S-bd"/>
</dbReference>
<reference evidence="9 11" key="2">
    <citation type="submission" date="2019-03" db="EMBL/GenBank/DDBJ databases">
        <title>Genomic Encyclopedia of Archaeal and Bacterial Type Strains, Phase II (KMG-II): from individual species to whole genera.</title>
        <authorList>
            <person name="Goeker M."/>
        </authorList>
    </citation>
    <scope>NUCLEOTIDE SEQUENCE [LARGE SCALE GENOMIC DNA]</scope>
    <source>
        <strain evidence="9 11">DSM 15594</strain>
    </source>
</reference>
<name>A0A235C9L3_9GAMM</name>
<dbReference type="InterPro" id="IPR012257">
    <property type="entry name" value="Glc_ox_4Fe-4S"/>
</dbReference>
<keyword evidence="11" id="KW-1185">Reference proteome</keyword>
<comment type="function">
    <text evidence="6">Component of a complex that catalyzes the oxidation of glycolate to glyoxylate.</text>
</comment>
<evidence type="ECO:0000313" key="10">
    <source>
        <dbReference type="Proteomes" id="UP000243640"/>
    </source>
</evidence>
<dbReference type="Proteomes" id="UP000295058">
    <property type="component" value="Unassembled WGS sequence"/>
</dbReference>
<dbReference type="Gene3D" id="1.10.1060.10">
    <property type="entry name" value="Alpha-helical ferredoxin"/>
    <property type="match status" value="1"/>
</dbReference>
<dbReference type="PROSITE" id="PS51379">
    <property type="entry name" value="4FE4S_FER_2"/>
    <property type="match status" value="2"/>
</dbReference>
<evidence type="ECO:0000256" key="6">
    <source>
        <dbReference type="PIRNR" id="PIRNR000139"/>
    </source>
</evidence>
<keyword evidence="4 6" id="KW-0408">Iron</keyword>
<dbReference type="GO" id="GO:0051539">
    <property type="term" value="F:4 iron, 4 sulfur cluster binding"/>
    <property type="evidence" value="ECO:0007669"/>
    <property type="project" value="UniProtKB-UniRule"/>
</dbReference>
<dbReference type="FunFam" id="1.10.1060.10:FF:000012">
    <property type="entry name" value="Glycolate oxidase iron-sulfur subunit"/>
    <property type="match status" value="1"/>
</dbReference>